<evidence type="ECO:0000313" key="1">
    <source>
        <dbReference type="EMBL" id="CAI4012907.1"/>
    </source>
</evidence>
<keyword evidence="3" id="KW-1185">Reference proteome</keyword>
<protein>
    <submittedName>
        <fullName evidence="1">Uncharacterized protein</fullName>
    </submittedName>
</protein>
<dbReference type="Proteomes" id="UP001152797">
    <property type="component" value="Unassembled WGS sequence"/>
</dbReference>
<proteinExistence type="predicted"/>
<comment type="caution">
    <text evidence="1">The sequence shown here is derived from an EMBL/GenBank/DDBJ whole genome shotgun (WGS) entry which is preliminary data.</text>
</comment>
<reference evidence="2 3" key="2">
    <citation type="submission" date="2024-05" db="EMBL/GenBank/DDBJ databases">
        <authorList>
            <person name="Chen Y."/>
            <person name="Shah S."/>
            <person name="Dougan E. K."/>
            <person name="Thang M."/>
            <person name="Chan C."/>
        </authorList>
    </citation>
    <scope>NUCLEOTIDE SEQUENCE [LARGE SCALE GENOMIC DNA]</scope>
</reference>
<name>A0A9P1DM71_9DINO</name>
<dbReference type="EMBL" id="CAMXCT010005635">
    <property type="protein sequence ID" value="CAI4012907.1"/>
    <property type="molecule type" value="Genomic_DNA"/>
</dbReference>
<evidence type="ECO:0000313" key="2">
    <source>
        <dbReference type="EMBL" id="CAL4800219.1"/>
    </source>
</evidence>
<accession>A0A9P1DM71</accession>
<reference evidence="1" key="1">
    <citation type="submission" date="2022-10" db="EMBL/GenBank/DDBJ databases">
        <authorList>
            <person name="Chen Y."/>
            <person name="Dougan E. K."/>
            <person name="Chan C."/>
            <person name="Rhodes N."/>
            <person name="Thang M."/>
        </authorList>
    </citation>
    <scope>NUCLEOTIDE SEQUENCE</scope>
</reference>
<gene>
    <name evidence="1" type="ORF">C1SCF055_LOCUS37928</name>
</gene>
<dbReference type="EMBL" id="CAMXCT020005635">
    <property type="protein sequence ID" value="CAL1166282.1"/>
    <property type="molecule type" value="Genomic_DNA"/>
</dbReference>
<evidence type="ECO:0000313" key="3">
    <source>
        <dbReference type="Proteomes" id="UP001152797"/>
    </source>
</evidence>
<dbReference type="EMBL" id="CAMXCT030005635">
    <property type="protein sequence ID" value="CAL4800219.1"/>
    <property type="molecule type" value="Genomic_DNA"/>
</dbReference>
<dbReference type="AlphaFoldDB" id="A0A9P1DM71"/>
<sequence length="153" mass="16837">MLRFFVIHSPTLHHPRHPSSHVSMILDKTSEPAPSCTSILGTSHVMKQAQVRRRLPLDSSRNRTSIGSICHSLLGWPHLPQNSAISLSTSFRSSSRLQAMPQEHSCGRVSAMLQYVCCKNSSTEAEVFDEELELSSLPLPLSESLEASDSSAL</sequence>
<organism evidence="1">
    <name type="scientific">Cladocopium goreaui</name>
    <dbReference type="NCBI Taxonomy" id="2562237"/>
    <lineage>
        <taxon>Eukaryota</taxon>
        <taxon>Sar</taxon>
        <taxon>Alveolata</taxon>
        <taxon>Dinophyceae</taxon>
        <taxon>Suessiales</taxon>
        <taxon>Symbiodiniaceae</taxon>
        <taxon>Cladocopium</taxon>
    </lineage>
</organism>